<gene>
    <name evidence="2" type="ORF">GPLA_2489</name>
</gene>
<reference evidence="3" key="1">
    <citation type="journal article" date="2014" name="Environ. Microbiol.">
        <title>Comparative genomics of the marine bacterial genus Glaciecola reveals the high degree of genomic diversity and genomic characteristic for cold adaptation.</title>
        <authorList>
            <person name="Qin Q.L."/>
            <person name="Xie B.B."/>
            <person name="Yu Y."/>
            <person name="Shu Y.L."/>
            <person name="Rong J.C."/>
            <person name="Zhang Y.J."/>
            <person name="Zhao D.L."/>
            <person name="Chen X.L."/>
            <person name="Zhang X.Y."/>
            <person name="Chen B."/>
            <person name="Zhou B.C."/>
            <person name="Zhang Y.Z."/>
        </authorList>
    </citation>
    <scope>NUCLEOTIDE SEQUENCE [LARGE SCALE GENOMIC DNA]</scope>
    <source>
        <strain evidence="3">LMG 21857</strain>
    </source>
</reference>
<evidence type="ECO:0000313" key="3">
    <source>
        <dbReference type="Proteomes" id="UP000006322"/>
    </source>
</evidence>
<dbReference type="GO" id="GO:0006508">
    <property type="term" value="P:proteolysis"/>
    <property type="evidence" value="ECO:0007669"/>
    <property type="project" value="InterPro"/>
</dbReference>
<name>K6ZBC0_9ALTE</name>
<dbReference type="Pfam" id="PF00930">
    <property type="entry name" value="DPPIV_N"/>
    <property type="match status" value="1"/>
</dbReference>
<dbReference type="SUPFAM" id="SSF82171">
    <property type="entry name" value="DPP6 N-terminal domain-like"/>
    <property type="match status" value="1"/>
</dbReference>
<dbReference type="STRING" id="1129793.GPLA_2489"/>
<proteinExistence type="predicted"/>
<accession>K6ZBC0</accession>
<protein>
    <recommendedName>
        <fullName evidence="1">Dipeptidylpeptidase IV N-terminal domain-containing protein</fullName>
    </recommendedName>
</protein>
<dbReference type="Gene3D" id="2.120.10.30">
    <property type="entry name" value="TolB, C-terminal domain"/>
    <property type="match status" value="2"/>
</dbReference>
<organism evidence="2 3">
    <name type="scientific">Paraglaciecola polaris LMG 21857</name>
    <dbReference type="NCBI Taxonomy" id="1129793"/>
    <lineage>
        <taxon>Bacteria</taxon>
        <taxon>Pseudomonadati</taxon>
        <taxon>Pseudomonadota</taxon>
        <taxon>Gammaproteobacteria</taxon>
        <taxon>Alteromonadales</taxon>
        <taxon>Alteromonadaceae</taxon>
        <taxon>Paraglaciecola</taxon>
    </lineage>
</organism>
<dbReference type="EMBL" id="BAER01000059">
    <property type="protein sequence ID" value="GAC33391.1"/>
    <property type="molecule type" value="Genomic_DNA"/>
</dbReference>
<evidence type="ECO:0000313" key="2">
    <source>
        <dbReference type="EMBL" id="GAC33391.1"/>
    </source>
</evidence>
<evidence type="ECO:0000259" key="1">
    <source>
        <dbReference type="Pfam" id="PF00930"/>
    </source>
</evidence>
<feature type="domain" description="Dipeptidylpeptidase IV N-terminal" evidence="1">
    <location>
        <begin position="175"/>
        <end position="317"/>
    </location>
</feature>
<sequence length="339" mass="38621">MSHYFKTISSIAFFSIICIFTQKIIAAEIGYLSNEDGDIELYITTNNHKKRTQITHNVFDDMEPCSGPEGNWLAVITRSQTSKFIQVLDKQGNKIKKIEPEVGFPSSLACFSDKDEIAYSVNSNTQHTIFITSIKSTNLVPIYTSPNTILDLKINQADSHLAFSEQVGRTSVLHIFDLAKKQKQTYFDKGKYVVAEYDWAPNNNNMMVSVKHQKQFDLWEINLSDKAQRLWTELPTIDTSPKYSPDGNKIAWLSNRVDGTRLQLFVSDLRAPKPIALTESGIEVRDPVWDPTSTALLYSAYRNNQFGLYQLSLSSNIESQLYPVEGKFQIMPFFLTNDR</sequence>
<dbReference type="InterPro" id="IPR011042">
    <property type="entry name" value="6-blade_b-propeller_TolB-like"/>
</dbReference>
<comment type="caution">
    <text evidence="2">The sequence shown here is derived from an EMBL/GenBank/DDBJ whole genome shotgun (WGS) entry which is preliminary data.</text>
</comment>
<dbReference type="PANTHER" id="PTHR36842">
    <property type="entry name" value="PROTEIN TOLB HOMOLOG"/>
    <property type="match status" value="1"/>
</dbReference>
<keyword evidence="3" id="KW-1185">Reference proteome</keyword>
<dbReference type="InterPro" id="IPR002469">
    <property type="entry name" value="Peptidase_S9B_N"/>
</dbReference>
<dbReference type="Proteomes" id="UP000006322">
    <property type="component" value="Unassembled WGS sequence"/>
</dbReference>
<dbReference type="AlphaFoldDB" id="K6ZBC0"/>